<name>A0A9W7ZYE4_9FUNG</name>
<gene>
    <name evidence="3" type="primary">CWC26</name>
    <name evidence="3" type="ORF">H4219_003588</name>
</gene>
<dbReference type="AlphaFoldDB" id="A0A9W7ZYE4"/>
<organism evidence="3 4">
    <name type="scientific">Mycoemilia scoparia</name>
    <dbReference type="NCBI Taxonomy" id="417184"/>
    <lineage>
        <taxon>Eukaryota</taxon>
        <taxon>Fungi</taxon>
        <taxon>Fungi incertae sedis</taxon>
        <taxon>Zoopagomycota</taxon>
        <taxon>Kickxellomycotina</taxon>
        <taxon>Kickxellomycetes</taxon>
        <taxon>Kickxellales</taxon>
        <taxon>Kickxellaceae</taxon>
        <taxon>Mycoemilia</taxon>
    </lineage>
</organism>
<dbReference type="GO" id="GO:0003723">
    <property type="term" value="F:RNA binding"/>
    <property type="evidence" value="ECO:0007669"/>
    <property type="project" value="TreeGrafter"/>
</dbReference>
<evidence type="ECO:0000256" key="1">
    <source>
        <dbReference type="ARBA" id="ARBA00011069"/>
    </source>
</evidence>
<sequence length="304" mass="35409">MSLQSYLEKHYGDGDPDSSSKATKTKKKKSKKQHTKESSKKHSIAIVDNDADLIEIPDIKEGKPKSKDKSKDLKPKWITLGDGRDQNADSPSNPENSLPQPPSPPKTKYGIQTAQELRKITDYEELKRQALLKSLKPDDQDVYRDSKTGKIMRHSEMESQILAERERKKQEQEEYEAKRKEWNKGLVQRREIEERKRLEEEAKNTPFARYRRDDEDEIKSKIHWDDPMRNKLSLKSSTGSSSKSKKPKYPIYKGPPPPPNRFGILPGYRWDGVDRSNGFEKDLFLKQNERKARRDNEYAASYME</sequence>
<dbReference type="Proteomes" id="UP001150538">
    <property type="component" value="Unassembled WGS sequence"/>
</dbReference>
<feature type="compositionally biased region" description="Low complexity" evidence="2">
    <location>
        <begin position="231"/>
        <end position="242"/>
    </location>
</feature>
<accession>A0A9W7ZYE4</accession>
<comment type="caution">
    <text evidence="3">The sequence shown here is derived from an EMBL/GenBank/DDBJ whole genome shotgun (WGS) entry which is preliminary data.</text>
</comment>
<feature type="compositionally biased region" description="Basic residues" evidence="2">
    <location>
        <begin position="23"/>
        <end position="34"/>
    </location>
</feature>
<dbReference type="GO" id="GO:0070274">
    <property type="term" value="C:RES complex"/>
    <property type="evidence" value="ECO:0007669"/>
    <property type="project" value="TreeGrafter"/>
</dbReference>
<dbReference type="PANTHER" id="PTHR31809:SF0">
    <property type="entry name" value="BUD13 HOMOLOG"/>
    <property type="match status" value="1"/>
</dbReference>
<feature type="region of interest" description="Disordered" evidence="2">
    <location>
        <begin position="132"/>
        <end position="266"/>
    </location>
</feature>
<dbReference type="InterPro" id="IPR051112">
    <property type="entry name" value="CWC26_splicing_factor"/>
</dbReference>
<evidence type="ECO:0000256" key="2">
    <source>
        <dbReference type="SAM" id="MobiDB-lite"/>
    </source>
</evidence>
<comment type="similarity">
    <text evidence="1">Belongs to the CWC26 family.</text>
</comment>
<protein>
    <submittedName>
        <fullName evidence="3">Pre-mRNA-splicing factor cwc26</fullName>
    </submittedName>
</protein>
<dbReference type="OrthoDB" id="6022at2759"/>
<feature type="compositionally biased region" description="Basic and acidic residues" evidence="2">
    <location>
        <begin position="57"/>
        <end position="75"/>
    </location>
</feature>
<dbReference type="Pfam" id="PF09736">
    <property type="entry name" value="Bud13"/>
    <property type="match status" value="1"/>
</dbReference>
<keyword evidence="4" id="KW-1185">Reference proteome</keyword>
<feature type="compositionally biased region" description="Basic and acidic residues" evidence="2">
    <location>
        <begin position="135"/>
        <end position="203"/>
    </location>
</feature>
<evidence type="ECO:0000313" key="4">
    <source>
        <dbReference type="Proteomes" id="UP001150538"/>
    </source>
</evidence>
<feature type="compositionally biased region" description="Basic and acidic residues" evidence="2">
    <location>
        <begin position="210"/>
        <end position="229"/>
    </location>
</feature>
<dbReference type="GO" id="GO:0005684">
    <property type="term" value="C:U2-type spliceosomal complex"/>
    <property type="evidence" value="ECO:0007669"/>
    <property type="project" value="TreeGrafter"/>
</dbReference>
<dbReference type="InterPro" id="IPR018609">
    <property type="entry name" value="Bud13"/>
</dbReference>
<dbReference type="PANTHER" id="PTHR31809">
    <property type="entry name" value="BUD13 HOMOLOG"/>
    <property type="match status" value="1"/>
</dbReference>
<dbReference type="EMBL" id="JANBPU010000092">
    <property type="protein sequence ID" value="KAJ1916769.1"/>
    <property type="molecule type" value="Genomic_DNA"/>
</dbReference>
<dbReference type="GO" id="GO:0000398">
    <property type="term" value="P:mRNA splicing, via spliceosome"/>
    <property type="evidence" value="ECO:0007669"/>
    <property type="project" value="TreeGrafter"/>
</dbReference>
<evidence type="ECO:0000313" key="3">
    <source>
        <dbReference type="EMBL" id="KAJ1916769.1"/>
    </source>
</evidence>
<reference evidence="3" key="1">
    <citation type="submission" date="2022-07" db="EMBL/GenBank/DDBJ databases">
        <title>Phylogenomic reconstructions and comparative analyses of Kickxellomycotina fungi.</title>
        <authorList>
            <person name="Reynolds N.K."/>
            <person name="Stajich J.E."/>
            <person name="Barry K."/>
            <person name="Grigoriev I.V."/>
            <person name="Crous P."/>
            <person name="Smith M.E."/>
        </authorList>
    </citation>
    <scope>NUCLEOTIDE SEQUENCE</scope>
    <source>
        <strain evidence="3">NBRC 100468</strain>
    </source>
</reference>
<proteinExistence type="inferred from homology"/>
<feature type="region of interest" description="Disordered" evidence="2">
    <location>
        <begin position="1"/>
        <end position="110"/>
    </location>
</feature>